<evidence type="ECO:0000256" key="1">
    <source>
        <dbReference type="ARBA" id="ARBA00023002"/>
    </source>
</evidence>
<comment type="function">
    <text evidence="3">Required for the assembly of the mitochondrial membrane respiratory chain NADH dehydrogenase (Complex I). Involved in mid-late stages of complex I assembly.</text>
</comment>
<evidence type="ECO:0000313" key="6">
    <source>
        <dbReference type="Proteomes" id="UP000270296"/>
    </source>
</evidence>
<dbReference type="AlphaFoldDB" id="A0A183IBG4"/>
<dbReference type="OrthoDB" id="424974at2759"/>
<gene>
    <name evidence="5" type="ORF">SBAD_LOCUS958</name>
</gene>
<keyword evidence="1" id="KW-0560">Oxidoreductase</keyword>
<organism evidence="7">
    <name type="scientific">Soboliphyme baturini</name>
    <dbReference type="NCBI Taxonomy" id="241478"/>
    <lineage>
        <taxon>Eukaryota</taxon>
        <taxon>Metazoa</taxon>
        <taxon>Ecdysozoa</taxon>
        <taxon>Nematoda</taxon>
        <taxon>Enoplea</taxon>
        <taxon>Dorylaimia</taxon>
        <taxon>Dioctophymatida</taxon>
        <taxon>Dioctophymatoidea</taxon>
        <taxon>Soboliphymatidae</taxon>
        <taxon>Soboliphyme</taxon>
    </lineage>
</organism>
<dbReference type="GO" id="GO:0005739">
    <property type="term" value="C:mitochondrion"/>
    <property type="evidence" value="ECO:0007669"/>
    <property type="project" value="GOC"/>
</dbReference>
<dbReference type="SUPFAM" id="SSF51905">
    <property type="entry name" value="FAD/NAD(P)-binding domain"/>
    <property type="match status" value="1"/>
</dbReference>
<dbReference type="Gene3D" id="3.50.50.60">
    <property type="entry name" value="FAD/NAD(P)-binding domain"/>
    <property type="match status" value="1"/>
</dbReference>
<dbReference type="InterPro" id="IPR006076">
    <property type="entry name" value="FAD-dep_OxRdtase"/>
</dbReference>
<keyword evidence="6" id="KW-1185">Reference proteome</keyword>
<dbReference type="GO" id="GO:0032981">
    <property type="term" value="P:mitochondrial respiratory chain complex I assembly"/>
    <property type="evidence" value="ECO:0007669"/>
    <property type="project" value="TreeGrafter"/>
</dbReference>
<name>A0A183IBG4_9BILA</name>
<dbReference type="Proteomes" id="UP000270296">
    <property type="component" value="Unassembled WGS sequence"/>
</dbReference>
<dbReference type="Pfam" id="PF01266">
    <property type="entry name" value="DAO"/>
    <property type="match status" value="1"/>
</dbReference>
<dbReference type="PANTHER" id="PTHR13847">
    <property type="entry name" value="SARCOSINE DEHYDROGENASE-RELATED"/>
    <property type="match status" value="1"/>
</dbReference>
<evidence type="ECO:0000256" key="3">
    <source>
        <dbReference type="ARBA" id="ARBA00046185"/>
    </source>
</evidence>
<evidence type="ECO:0000256" key="2">
    <source>
        <dbReference type="ARBA" id="ARBA00039785"/>
    </source>
</evidence>
<dbReference type="EMBL" id="UZAM01006668">
    <property type="protein sequence ID" value="VDO92754.1"/>
    <property type="molecule type" value="Genomic_DNA"/>
</dbReference>
<protein>
    <recommendedName>
        <fullName evidence="2">FAD-dependent oxidoreductase domain-containing protein 1</fullName>
    </recommendedName>
</protein>
<proteinExistence type="predicted"/>
<evidence type="ECO:0000259" key="4">
    <source>
        <dbReference type="Pfam" id="PF01266"/>
    </source>
</evidence>
<reference evidence="7" key="1">
    <citation type="submission" date="2016-06" db="UniProtKB">
        <authorList>
            <consortium name="WormBaseParasite"/>
        </authorList>
    </citation>
    <scope>IDENTIFICATION</scope>
</reference>
<reference evidence="5 6" key="2">
    <citation type="submission" date="2018-11" db="EMBL/GenBank/DDBJ databases">
        <authorList>
            <consortium name="Pathogen Informatics"/>
        </authorList>
    </citation>
    <scope>NUCLEOTIDE SEQUENCE [LARGE SCALE GENOMIC DNA]</scope>
</reference>
<accession>A0A183IBG4</accession>
<dbReference type="Gene3D" id="3.30.9.10">
    <property type="entry name" value="D-Amino Acid Oxidase, subunit A, domain 2"/>
    <property type="match status" value="1"/>
</dbReference>
<dbReference type="GO" id="GO:0016491">
    <property type="term" value="F:oxidoreductase activity"/>
    <property type="evidence" value="ECO:0007669"/>
    <property type="project" value="UniProtKB-KW"/>
</dbReference>
<feature type="domain" description="FAD dependent oxidoreductase" evidence="4">
    <location>
        <begin position="100"/>
        <end position="501"/>
    </location>
</feature>
<evidence type="ECO:0000313" key="5">
    <source>
        <dbReference type="EMBL" id="VDO92754.1"/>
    </source>
</evidence>
<dbReference type="WBParaSite" id="SBAD_0000098801-mRNA-1">
    <property type="protein sequence ID" value="SBAD_0000098801-mRNA-1"/>
    <property type="gene ID" value="SBAD_0000098801"/>
</dbReference>
<dbReference type="InterPro" id="IPR036188">
    <property type="entry name" value="FAD/NAD-bd_sf"/>
</dbReference>
<evidence type="ECO:0000313" key="7">
    <source>
        <dbReference type="WBParaSite" id="SBAD_0000098801-mRNA-1"/>
    </source>
</evidence>
<sequence length="535" mass="61744">MLLAEVNALKGFRSVLCSGCRRWLHFSRIALYDDYGNKKYYDIGEHPYQRAYDNAMHDFRRMKRRYLLAKYDYYKRRGRLTYALKSVIDEELIPVECTFAIIGGGLVGSAVAFWIKERLRDDDMRLIVLEADSKFAESTTVLSPGGIWQQFSDPVQVQMSLFTAEFLRNADEHLRILDNDIPPFRFTPMNSLFLASNEDTAKAMEKHHKMQIVSYEALFRETGASVRLLNKEELQLQFPFMKFDDIVLGSLGLENGGVFDGWQVLSAFRERNISLGVQYIKAKVTGFIYEWNTEFDLPEYQPPEEQWRYKRITRLIIEPQMTDAAPRPISATFMVNCAGAWAGEICDMAGFGKGSGLMSVPVPIMKKKRYAYIVHCPDGPSLDMPYLFDCSRVWCRREGFGNLYMCGKIPTAEEDATIDHSNLDVDYDYFDEHIWPMLAKRIPAFEKLKMKNAWAYYTDENYYDGSPVIGDYIAQQNFFNIAGFSGLSLQHAIPAARAISEKLLDGAYMNIDTRGFNLHRMLRNKPNETDKCYIY</sequence>
<dbReference type="PANTHER" id="PTHR13847:SF287">
    <property type="entry name" value="FAD-DEPENDENT OXIDOREDUCTASE DOMAIN-CONTAINING PROTEIN 1"/>
    <property type="match status" value="1"/>
</dbReference>